<organism evidence="1 2">
    <name type="scientific">Amborella trichopoda</name>
    <dbReference type="NCBI Taxonomy" id="13333"/>
    <lineage>
        <taxon>Eukaryota</taxon>
        <taxon>Viridiplantae</taxon>
        <taxon>Streptophyta</taxon>
        <taxon>Embryophyta</taxon>
        <taxon>Tracheophyta</taxon>
        <taxon>Spermatophyta</taxon>
        <taxon>Magnoliopsida</taxon>
        <taxon>Amborellales</taxon>
        <taxon>Amborellaceae</taxon>
        <taxon>Amborella</taxon>
    </lineage>
</organism>
<dbReference type="Proteomes" id="UP000017836">
    <property type="component" value="Unassembled WGS sequence"/>
</dbReference>
<accession>W1NNH2</accession>
<dbReference type="HOGENOM" id="CLU_1930376_0_0_1"/>
<evidence type="ECO:0000313" key="2">
    <source>
        <dbReference type="Proteomes" id="UP000017836"/>
    </source>
</evidence>
<name>W1NNH2_AMBTC</name>
<protein>
    <submittedName>
        <fullName evidence="1">Uncharacterized protein</fullName>
    </submittedName>
</protein>
<sequence>MANPSHPQHPPLPSHCYPGPFIINPWVTYISLDMCPPANQSIHGRELPSNSATSIKSLVRYVALENAIKDIQDTILRLGVHDNMPFESYLEGFDDVPLSFILPKFQKKFDGKGDSSLHSTSYKLMIPTIRDLPTVLKLYSPTVA</sequence>
<gene>
    <name evidence="1" type="ORF">AMTR_s00073p00080770</name>
</gene>
<dbReference type="AlphaFoldDB" id="W1NNH2"/>
<reference evidence="2" key="1">
    <citation type="journal article" date="2013" name="Science">
        <title>The Amborella genome and the evolution of flowering plants.</title>
        <authorList>
            <consortium name="Amborella Genome Project"/>
        </authorList>
    </citation>
    <scope>NUCLEOTIDE SEQUENCE [LARGE SCALE GENOMIC DNA]</scope>
</reference>
<proteinExistence type="predicted"/>
<keyword evidence="2" id="KW-1185">Reference proteome</keyword>
<dbReference type="Gramene" id="ERM97322">
    <property type="protein sequence ID" value="ERM97322"/>
    <property type="gene ID" value="AMTR_s00073p00080770"/>
</dbReference>
<dbReference type="EMBL" id="KI396509">
    <property type="protein sequence ID" value="ERM97322.1"/>
    <property type="molecule type" value="Genomic_DNA"/>
</dbReference>
<evidence type="ECO:0000313" key="1">
    <source>
        <dbReference type="EMBL" id="ERM97322.1"/>
    </source>
</evidence>